<name>A0A506U8G6_9HYPH</name>
<dbReference type="GO" id="GO:0005524">
    <property type="term" value="F:ATP binding"/>
    <property type="evidence" value="ECO:0007669"/>
    <property type="project" value="UniProtKB-KW"/>
</dbReference>
<dbReference type="SMART" id="SM00382">
    <property type="entry name" value="AAA"/>
    <property type="match status" value="1"/>
</dbReference>
<dbReference type="PANTHER" id="PTHR43776:SF7">
    <property type="entry name" value="D,D-DIPEPTIDE TRANSPORT ATP-BINDING PROTEIN DDPF-RELATED"/>
    <property type="match status" value="1"/>
</dbReference>
<dbReference type="InterPro" id="IPR003593">
    <property type="entry name" value="AAA+_ATPase"/>
</dbReference>
<dbReference type="AlphaFoldDB" id="A0A506U8G6"/>
<dbReference type="InterPro" id="IPR027417">
    <property type="entry name" value="P-loop_NTPase"/>
</dbReference>
<reference evidence="6 7" key="1">
    <citation type="submission" date="2019-06" db="EMBL/GenBank/DDBJ databases">
        <authorList>
            <person name="Li M."/>
        </authorList>
    </citation>
    <scope>NUCLEOTIDE SEQUENCE [LARGE SCALE GENOMIC DNA]</scope>
    <source>
        <strain evidence="6 7">BGMRC6574</strain>
    </source>
</reference>
<proteinExistence type="inferred from homology"/>
<dbReference type="RefSeq" id="WP_141166041.1">
    <property type="nucleotide sequence ID" value="NZ_VHLH01000007.1"/>
</dbReference>
<dbReference type="PROSITE" id="PS50893">
    <property type="entry name" value="ABC_TRANSPORTER_2"/>
    <property type="match status" value="1"/>
</dbReference>
<dbReference type="PANTHER" id="PTHR43776">
    <property type="entry name" value="TRANSPORT ATP-BINDING PROTEIN"/>
    <property type="match status" value="1"/>
</dbReference>
<dbReference type="InterPro" id="IPR017871">
    <property type="entry name" value="ABC_transporter-like_CS"/>
</dbReference>
<evidence type="ECO:0000313" key="6">
    <source>
        <dbReference type="EMBL" id="TPW30190.1"/>
    </source>
</evidence>
<evidence type="ECO:0000313" key="7">
    <source>
        <dbReference type="Proteomes" id="UP000320314"/>
    </source>
</evidence>
<dbReference type="GO" id="GO:0016887">
    <property type="term" value="F:ATP hydrolysis activity"/>
    <property type="evidence" value="ECO:0007669"/>
    <property type="project" value="InterPro"/>
</dbReference>
<dbReference type="CDD" id="cd03257">
    <property type="entry name" value="ABC_NikE_OppD_transporters"/>
    <property type="match status" value="1"/>
</dbReference>
<feature type="domain" description="ABC transporter" evidence="5">
    <location>
        <begin position="17"/>
        <end position="262"/>
    </location>
</feature>
<keyword evidence="4 6" id="KW-0067">ATP-binding</keyword>
<protein>
    <submittedName>
        <fullName evidence="6">ABC transporter ATP-binding protein</fullName>
    </submittedName>
</protein>
<evidence type="ECO:0000256" key="2">
    <source>
        <dbReference type="ARBA" id="ARBA00022448"/>
    </source>
</evidence>
<comment type="caution">
    <text evidence="6">The sequence shown here is derived from an EMBL/GenBank/DDBJ whole genome shotgun (WGS) entry which is preliminary data.</text>
</comment>
<keyword evidence="7" id="KW-1185">Reference proteome</keyword>
<keyword evidence="3" id="KW-0547">Nucleotide-binding</keyword>
<evidence type="ECO:0000256" key="3">
    <source>
        <dbReference type="ARBA" id="ARBA00022741"/>
    </source>
</evidence>
<dbReference type="EMBL" id="VHLH01000007">
    <property type="protein sequence ID" value="TPW30190.1"/>
    <property type="molecule type" value="Genomic_DNA"/>
</dbReference>
<sequence length="286" mass="31414">MAEAPGEAIVEAKDLELELPDMNARVLFGRRPRVRVLHPVSLSVRRGEILGIVGESGSGKTSLGRALLRLHEPTGGKLTFEGRDITHLDEARLRPLRARMQFIFQDPQSSLNPRRRVAASLEAALALRAGRLDRKERRRELEVVAEQVGLPTPLLDRYPHELSGGQRQRVGIARAVITRPHFVLADEIVSGLDVSTQAQVLVLLKRLAGELGLALVFISHDLSVIRNFCDRVCVMRAGRIVESGTCGALFEAPRTDYTRTLLDAIPLPSPQPGWLDGAPDTAACRS</sequence>
<dbReference type="InterPro" id="IPR003439">
    <property type="entry name" value="ABC_transporter-like_ATP-bd"/>
</dbReference>
<accession>A0A506U8G6</accession>
<dbReference type="GO" id="GO:0055085">
    <property type="term" value="P:transmembrane transport"/>
    <property type="evidence" value="ECO:0007669"/>
    <property type="project" value="UniProtKB-ARBA"/>
</dbReference>
<dbReference type="Gene3D" id="3.40.50.300">
    <property type="entry name" value="P-loop containing nucleotide triphosphate hydrolases"/>
    <property type="match status" value="1"/>
</dbReference>
<evidence type="ECO:0000256" key="1">
    <source>
        <dbReference type="ARBA" id="ARBA00005417"/>
    </source>
</evidence>
<dbReference type="SUPFAM" id="SSF52540">
    <property type="entry name" value="P-loop containing nucleoside triphosphate hydrolases"/>
    <property type="match status" value="1"/>
</dbReference>
<dbReference type="PROSITE" id="PS00211">
    <property type="entry name" value="ABC_TRANSPORTER_1"/>
    <property type="match status" value="1"/>
</dbReference>
<dbReference type="InterPro" id="IPR050319">
    <property type="entry name" value="ABC_transp_ATP-bind"/>
</dbReference>
<comment type="similarity">
    <text evidence="1">Belongs to the ABC transporter superfamily.</text>
</comment>
<dbReference type="Pfam" id="PF00005">
    <property type="entry name" value="ABC_tran"/>
    <property type="match status" value="1"/>
</dbReference>
<organism evidence="6 7">
    <name type="scientific">Pararhizobium mangrovi</name>
    <dbReference type="NCBI Taxonomy" id="2590452"/>
    <lineage>
        <taxon>Bacteria</taxon>
        <taxon>Pseudomonadati</taxon>
        <taxon>Pseudomonadota</taxon>
        <taxon>Alphaproteobacteria</taxon>
        <taxon>Hyphomicrobiales</taxon>
        <taxon>Rhizobiaceae</taxon>
        <taxon>Rhizobium/Agrobacterium group</taxon>
        <taxon>Pararhizobium</taxon>
    </lineage>
</organism>
<evidence type="ECO:0000259" key="5">
    <source>
        <dbReference type="PROSITE" id="PS50893"/>
    </source>
</evidence>
<gene>
    <name evidence="6" type="ORF">FJU11_05540</name>
</gene>
<evidence type="ECO:0000256" key="4">
    <source>
        <dbReference type="ARBA" id="ARBA00022840"/>
    </source>
</evidence>
<dbReference type="OrthoDB" id="9815712at2"/>
<keyword evidence="2" id="KW-0813">Transport</keyword>
<dbReference type="Proteomes" id="UP000320314">
    <property type="component" value="Unassembled WGS sequence"/>
</dbReference>